<comment type="caution">
    <text evidence="1">The sequence shown here is derived from an EMBL/GenBank/DDBJ whole genome shotgun (WGS) entry which is preliminary data.</text>
</comment>
<dbReference type="Proteomes" id="UP001165986">
    <property type="component" value="Unassembled WGS sequence"/>
</dbReference>
<dbReference type="RefSeq" id="WP_191760799.1">
    <property type="nucleotide sequence ID" value="NZ_VJXY01000044.1"/>
</dbReference>
<protein>
    <submittedName>
        <fullName evidence="1">Uncharacterized protein</fullName>
    </submittedName>
</protein>
<reference evidence="1" key="1">
    <citation type="submission" date="2019-07" db="EMBL/GenBank/DDBJ databases">
        <title>Toxilogical consequences of a new and cryptic species of cyanobacteria (Komarekiella delphini-convector) recovered from the epidermis of a bottlenose dolphin and 1500 ft. in the air.</title>
        <authorList>
            <person name="Brown A.O."/>
            <person name="Dvorak P."/>
            <person name="Villanueva C.D."/>
            <person name="Foss A.J."/>
            <person name="Garvey A.D."/>
            <person name="Gibson Q.A."/>
            <person name="Johansen J.R."/>
            <person name="Casamatta D.A."/>
        </authorList>
    </citation>
    <scope>NUCLEOTIDE SEQUENCE</scope>
    <source>
        <strain evidence="1">SJRDD-AB1</strain>
    </source>
</reference>
<proteinExistence type="predicted"/>
<evidence type="ECO:0000313" key="2">
    <source>
        <dbReference type="Proteomes" id="UP001165986"/>
    </source>
</evidence>
<name>A0AA40VTW7_9NOST</name>
<organism evidence="1 2">
    <name type="scientific">Komarekiella delphini-convector SJRDD-AB1</name>
    <dbReference type="NCBI Taxonomy" id="2593771"/>
    <lineage>
        <taxon>Bacteria</taxon>
        <taxon>Bacillati</taxon>
        <taxon>Cyanobacteriota</taxon>
        <taxon>Cyanophyceae</taxon>
        <taxon>Nostocales</taxon>
        <taxon>Nostocaceae</taxon>
        <taxon>Komarekiella</taxon>
        <taxon>Komarekiella delphini-convector</taxon>
    </lineage>
</organism>
<gene>
    <name evidence="1" type="ORF">FNW02_28240</name>
</gene>
<keyword evidence="2" id="KW-1185">Reference proteome</keyword>
<accession>A0AA40VTW7</accession>
<sequence length="75" mass="8279">MSSEPRSPTSQRSRGSEHCDLSQIVIFVGAIALDRTILINILTNTFDALEEENTMTTNLLLSKKLSSLSKSILKL</sequence>
<dbReference type="EMBL" id="VJXY01000044">
    <property type="protein sequence ID" value="MBD6619604.1"/>
    <property type="molecule type" value="Genomic_DNA"/>
</dbReference>
<evidence type="ECO:0000313" key="1">
    <source>
        <dbReference type="EMBL" id="MBD6619604.1"/>
    </source>
</evidence>
<dbReference type="AlphaFoldDB" id="A0AA40VTW7"/>